<sequence length="46" mass="5254">MSDQTPYLPLIYPPFRYASGKWVHGFKVSPLGNYNDSLLSLTVDQH</sequence>
<keyword evidence="2" id="KW-1185">Reference proteome</keyword>
<evidence type="ECO:0000313" key="1">
    <source>
        <dbReference type="EMBL" id="MDT0263467.1"/>
    </source>
</evidence>
<organism evidence="1 2">
    <name type="scientific">Jatrophihabitans lederbergiae</name>
    <dbReference type="NCBI Taxonomy" id="3075547"/>
    <lineage>
        <taxon>Bacteria</taxon>
        <taxon>Bacillati</taxon>
        <taxon>Actinomycetota</taxon>
        <taxon>Actinomycetes</taxon>
        <taxon>Jatrophihabitantales</taxon>
        <taxon>Jatrophihabitantaceae</taxon>
        <taxon>Jatrophihabitans</taxon>
    </lineage>
</organism>
<reference evidence="2" key="1">
    <citation type="submission" date="2023-07" db="EMBL/GenBank/DDBJ databases">
        <title>30 novel species of actinomycetes from the DSMZ collection.</title>
        <authorList>
            <person name="Nouioui I."/>
        </authorList>
    </citation>
    <scope>NUCLEOTIDE SEQUENCE [LARGE SCALE GENOMIC DNA]</scope>
    <source>
        <strain evidence="2">DSM 44399</strain>
    </source>
</reference>
<protein>
    <submittedName>
        <fullName evidence="1">Uncharacterized protein</fullName>
    </submittedName>
</protein>
<accession>A0ABU2JEV8</accession>
<gene>
    <name evidence="1" type="ORF">RM423_18960</name>
</gene>
<evidence type="ECO:0000313" key="2">
    <source>
        <dbReference type="Proteomes" id="UP001183176"/>
    </source>
</evidence>
<dbReference type="EMBL" id="JAVREH010000040">
    <property type="protein sequence ID" value="MDT0263467.1"/>
    <property type="molecule type" value="Genomic_DNA"/>
</dbReference>
<dbReference type="Proteomes" id="UP001183176">
    <property type="component" value="Unassembled WGS sequence"/>
</dbReference>
<name>A0ABU2JEV8_9ACTN</name>
<comment type="caution">
    <text evidence="1">The sequence shown here is derived from an EMBL/GenBank/DDBJ whole genome shotgun (WGS) entry which is preliminary data.</text>
</comment>
<proteinExistence type="predicted"/>
<dbReference type="RefSeq" id="WP_311424613.1">
    <property type="nucleotide sequence ID" value="NZ_JAVREH010000040.1"/>
</dbReference>